<reference evidence="1 2" key="1">
    <citation type="journal article" date="2020" name="ISME J.">
        <title>Comparative genomics reveals insights into cyanobacterial evolution and habitat adaptation.</title>
        <authorList>
            <person name="Chen M.Y."/>
            <person name="Teng W.K."/>
            <person name="Zhao L."/>
            <person name="Hu C.X."/>
            <person name="Zhou Y.K."/>
            <person name="Han B.P."/>
            <person name="Song L.R."/>
            <person name="Shu W.S."/>
        </authorList>
    </citation>
    <scope>NUCLEOTIDE SEQUENCE [LARGE SCALE GENOMIC DNA]</scope>
    <source>
        <strain evidence="1 2">FACHB-318</strain>
    </source>
</reference>
<proteinExistence type="predicted"/>
<organism evidence="1 2">
    <name type="scientific">Anabaena cylindrica FACHB-318</name>
    <dbReference type="NCBI Taxonomy" id="2692880"/>
    <lineage>
        <taxon>Bacteria</taxon>
        <taxon>Bacillati</taxon>
        <taxon>Cyanobacteriota</taxon>
        <taxon>Cyanophyceae</taxon>
        <taxon>Nostocales</taxon>
        <taxon>Nostocaceae</taxon>
        <taxon>Anabaena</taxon>
    </lineage>
</organism>
<dbReference type="EMBL" id="JACJQC010000027">
    <property type="protein sequence ID" value="MBD2174228.1"/>
    <property type="molecule type" value="Genomic_DNA"/>
</dbReference>
<evidence type="ECO:0000313" key="1">
    <source>
        <dbReference type="EMBL" id="MBD2174228.1"/>
    </source>
</evidence>
<dbReference type="RefSeq" id="WP_126987672.1">
    <property type="nucleotide sequence ID" value="NZ_JACJQC010000027.1"/>
</dbReference>
<protein>
    <submittedName>
        <fullName evidence="1">Uncharacterized protein</fullName>
    </submittedName>
</protein>
<accession>A0ABR7ZNX1</accession>
<name>A0ABR7ZNX1_ANACY</name>
<gene>
    <name evidence="1" type="ORF">H6F81_23775</name>
</gene>
<dbReference type="Proteomes" id="UP000638897">
    <property type="component" value="Unassembled WGS sequence"/>
</dbReference>
<sequence length="69" mass="7685">MLTQFLQEKVTIETDGNQSKLHTILAGSDVLSRYTVRLTGENRTGIFSRVPGEKGVYTWDVKLLSSLGK</sequence>
<keyword evidence="2" id="KW-1185">Reference proteome</keyword>
<comment type="caution">
    <text evidence="1">The sequence shown here is derived from an EMBL/GenBank/DDBJ whole genome shotgun (WGS) entry which is preliminary data.</text>
</comment>
<evidence type="ECO:0000313" key="2">
    <source>
        <dbReference type="Proteomes" id="UP000638897"/>
    </source>
</evidence>